<protein>
    <submittedName>
        <fullName evidence="3">RNA-binding protein vip1</fullName>
    </submittedName>
</protein>
<dbReference type="InterPro" id="IPR000504">
    <property type="entry name" value="RRM_dom"/>
</dbReference>
<evidence type="ECO:0000313" key="4">
    <source>
        <dbReference type="Proteomes" id="UP000439903"/>
    </source>
</evidence>
<sequence>MKEIPNECINAILINFAKDSKNLFSCCLVNRLWCLNAIPILWSNPLQREVSKSLIRTYISTLSPEEKEPLISFGITLPNLPKPLFDYGVFLKVLDTSSTKNGIELWLKDEGLNNNCDNDEEMLISVTAYNVIMDSLITMFLRKSENLEELLINDQHMIPTVTTFLNAMPGITKLKTLRVKFWNYRIFTNSNIMELINALTPQVCPHLKQLDIKSYLPSDVSDALVNIIKSHKKLEKIELDTYITTRSTKSVVVYNISDRASEKNVKDFFLFCGHISELKIIMNENENKQIAFITFKRETAAETALMLTNAIIADSQIIVKPLDDINHIYSKIFPVLNYVGDSLKELTLRYMDFSKISPDNIGNISKCQNLIRLKCINCKKMTSAHCTSLSKNQLNLKTLEITDSSLDQNIIIFLISMWGSTLEVLHLDKLSQETANALLIHCLNLKELVIYNLLADSLKFMLPFLQQSSLKSLLINAFSKSYLKYFDLGPYLPNTLTFLGLYTDFNNDDFETFVKYCGKFVDLKTLNIKRLNI</sequence>
<dbReference type="OrthoDB" id="7763451at2759"/>
<dbReference type="PANTHER" id="PTHR32343">
    <property type="entry name" value="SERINE/ARGININE-RICH SPLICING FACTOR"/>
    <property type="match status" value="1"/>
</dbReference>
<dbReference type="GO" id="GO:0003723">
    <property type="term" value="F:RNA binding"/>
    <property type="evidence" value="ECO:0007669"/>
    <property type="project" value="UniProtKB-UniRule"/>
</dbReference>
<evidence type="ECO:0000259" key="2">
    <source>
        <dbReference type="PROSITE" id="PS50102"/>
    </source>
</evidence>
<evidence type="ECO:0000313" key="3">
    <source>
        <dbReference type="EMBL" id="KAF0506324.1"/>
    </source>
</evidence>
<dbReference type="Gene3D" id="3.30.70.330">
    <property type="match status" value="1"/>
</dbReference>
<dbReference type="SMART" id="SM00360">
    <property type="entry name" value="RRM"/>
    <property type="match status" value="1"/>
</dbReference>
<dbReference type="InterPro" id="IPR035979">
    <property type="entry name" value="RBD_domain_sf"/>
</dbReference>
<name>A0A8H4AKE2_GIGMA</name>
<organism evidence="3 4">
    <name type="scientific">Gigaspora margarita</name>
    <dbReference type="NCBI Taxonomy" id="4874"/>
    <lineage>
        <taxon>Eukaryota</taxon>
        <taxon>Fungi</taxon>
        <taxon>Fungi incertae sedis</taxon>
        <taxon>Mucoromycota</taxon>
        <taxon>Glomeromycotina</taxon>
        <taxon>Glomeromycetes</taxon>
        <taxon>Diversisporales</taxon>
        <taxon>Gigasporaceae</taxon>
        <taxon>Gigaspora</taxon>
    </lineage>
</organism>
<evidence type="ECO:0000256" key="1">
    <source>
        <dbReference type="PROSITE-ProRule" id="PRU00176"/>
    </source>
</evidence>
<dbReference type="Gene3D" id="3.80.10.10">
    <property type="entry name" value="Ribonuclease Inhibitor"/>
    <property type="match status" value="1"/>
</dbReference>
<reference evidence="3 4" key="1">
    <citation type="journal article" date="2019" name="Environ. Microbiol.">
        <title>At the nexus of three kingdoms: the genome of the mycorrhizal fungus Gigaspora margarita provides insights into plant, endobacterial and fungal interactions.</title>
        <authorList>
            <person name="Venice F."/>
            <person name="Ghignone S."/>
            <person name="Salvioli di Fossalunga A."/>
            <person name="Amselem J."/>
            <person name="Novero M."/>
            <person name="Xianan X."/>
            <person name="Sedzielewska Toro K."/>
            <person name="Morin E."/>
            <person name="Lipzen A."/>
            <person name="Grigoriev I.V."/>
            <person name="Henrissat B."/>
            <person name="Martin F.M."/>
            <person name="Bonfante P."/>
        </authorList>
    </citation>
    <scope>NUCLEOTIDE SEQUENCE [LARGE SCALE GENOMIC DNA]</scope>
    <source>
        <strain evidence="3 4">BEG34</strain>
    </source>
</reference>
<dbReference type="InterPro" id="IPR032675">
    <property type="entry name" value="LRR_dom_sf"/>
</dbReference>
<keyword evidence="1" id="KW-0694">RNA-binding</keyword>
<keyword evidence="4" id="KW-1185">Reference proteome</keyword>
<dbReference type="SUPFAM" id="SSF54928">
    <property type="entry name" value="RNA-binding domain, RBD"/>
    <property type="match status" value="1"/>
</dbReference>
<gene>
    <name evidence="3" type="ORF">F8M41_019138</name>
</gene>
<comment type="caution">
    <text evidence="3">The sequence shown here is derived from an EMBL/GenBank/DDBJ whole genome shotgun (WGS) entry which is preliminary data.</text>
</comment>
<feature type="domain" description="RRM" evidence="2">
    <location>
        <begin position="249"/>
        <end position="324"/>
    </location>
</feature>
<proteinExistence type="predicted"/>
<dbReference type="EMBL" id="WTPW01000488">
    <property type="protein sequence ID" value="KAF0506324.1"/>
    <property type="molecule type" value="Genomic_DNA"/>
</dbReference>
<dbReference type="SUPFAM" id="SSF52047">
    <property type="entry name" value="RNI-like"/>
    <property type="match status" value="1"/>
</dbReference>
<dbReference type="InterPro" id="IPR012677">
    <property type="entry name" value="Nucleotide-bd_a/b_plait_sf"/>
</dbReference>
<dbReference type="PROSITE" id="PS50102">
    <property type="entry name" value="RRM"/>
    <property type="match status" value="1"/>
</dbReference>
<dbReference type="AlphaFoldDB" id="A0A8H4AKE2"/>
<dbReference type="Pfam" id="PF00076">
    <property type="entry name" value="RRM_1"/>
    <property type="match status" value="1"/>
</dbReference>
<dbReference type="Proteomes" id="UP000439903">
    <property type="component" value="Unassembled WGS sequence"/>
</dbReference>
<accession>A0A8H4AKE2</accession>
<dbReference type="PANTHER" id="PTHR32343:SF10">
    <property type="entry name" value="RNA-BINDING REGION RNP-1 DOMAIN-CONTAINING PROTEIN"/>
    <property type="match status" value="1"/>
</dbReference>